<dbReference type="Pfam" id="PF00440">
    <property type="entry name" value="TetR_N"/>
    <property type="match status" value="1"/>
</dbReference>
<dbReference type="PANTHER" id="PTHR30055:SF146">
    <property type="entry name" value="HTH-TYPE TRANSCRIPTIONAL DUAL REGULATOR CECR"/>
    <property type="match status" value="1"/>
</dbReference>
<organism evidence="3">
    <name type="scientific">freshwater metagenome</name>
    <dbReference type="NCBI Taxonomy" id="449393"/>
    <lineage>
        <taxon>unclassified sequences</taxon>
        <taxon>metagenomes</taxon>
        <taxon>ecological metagenomes</taxon>
    </lineage>
</organism>
<dbReference type="GO" id="GO:0003700">
    <property type="term" value="F:DNA-binding transcription factor activity"/>
    <property type="evidence" value="ECO:0007669"/>
    <property type="project" value="TreeGrafter"/>
</dbReference>
<reference evidence="3" key="1">
    <citation type="submission" date="2020-05" db="EMBL/GenBank/DDBJ databases">
        <authorList>
            <person name="Chiriac C."/>
            <person name="Salcher M."/>
            <person name="Ghai R."/>
            <person name="Kavagutti S V."/>
        </authorList>
    </citation>
    <scope>NUCLEOTIDE SEQUENCE</scope>
</reference>
<dbReference type="PROSITE" id="PS50977">
    <property type="entry name" value="HTH_TETR_2"/>
    <property type="match status" value="1"/>
</dbReference>
<accession>A0A6J6YBC4</accession>
<sequence>MAAKKRTARPWVPGELAVQRLVTATIELLGERRFSEVSTREIAARAGLYKQLITRHFGTIDGLFIEVVHELLGRGLAGFDGTQASLEASQVALEMRSRLIAWLVTSGVEPLSIVPREDQEMIRDLLRSRVPALADDVPERAARALSSIVALLNQAHAVFVPTIHNVTPQDVLDVQLLVAYLLQQLNDVSRLYGWDAEG</sequence>
<dbReference type="GO" id="GO:0000976">
    <property type="term" value="F:transcription cis-regulatory region binding"/>
    <property type="evidence" value="ECO:0007669"/>
    <property type="project" value="TreeGrafter"/>
</dbReference>
<gene>
    <name evidence="3" type="ORF">UFOPK3001_01070</name>
</gene>
<dbReference type="SUPFAM" id="SSF46689">
    <property type="entry name" value="Homeodomain-like"/>
    <property type="match status" value="1"/>
</dbReference>
<dbReference type="PANTHER" id="PTHR30055">
    <property type="entry name" value="HTH-TYPE TRANSCRIPTIONAL REGULATOR RUTR"/>
    <property type="match status" value="1"/>
</dbReference>
<feature type="domain" description="HTH tetR-type" evidence="2">
    <location>
        <begin position="15"/>
        <end position="75"/>
    </location>
</feature>
<protein>
    <submittedName>
        <fullName evidence="3">Unannotated protein</fullName>
    </submittedName>
</protein>
<dbReference type="AlphaFoldDB" id="A0A6J6YBC4"/>
<dbReference type="InterPro" id="IPR009057">
    <property type="entry name" value="Homeodomain-like_sf"/>
</dbReference>
<keyword evidence="1" id="KW-0238">DNA-binding</keyword>
<name>A0A6J6YBC4_9ZZZZ</name>
<evidence type="ECO:0000313" key="3">
    <source>
        <dbReference type="EMBL" id="CAB4802907.1"/>
    </source>
</evidence>
<evidence type="ECO:0000256" key="1">
    <source>
        <dbReference type="ARBA" id="ARBA00023125"/>
    </source>
</evidence>
<dbReference type="EMBL" id="CAFAAJ010000058">
    <property type="protein sequence ID" value="CAB4802907.1"/>
    <property type="molecule type" value="Genomic_DNA"/>
</dbReference>
<dbReference type="InterPro" id="IPR001647">
    <property type="entry name" value="HTH_TetR"/>
</dbReference>
<proteinExistence type="predicted"/>
<evidence type="ECO:0000259" key="2">
    <source>
        <dbReference type="PROSITE" id="PS50977"/>
    </source>
</evidence>
<dbReference type="InterPro" id="IPR050109">
    <property type="entry name" value="HTH-type_TetR-like_transc_reg"/>
</dbReference>
<dbReference type="Gene3D" id="1.10.357.10">
    <property type="entry name" value="Tetracycline Repressor, domain 2"/>
    <property type="match status" value="1"/>
</dbReference>